<dbReference type="EMBL" id="JBITGY010000010">
    <property type="protein sequence ID" value="MFI6502471.1"/>
    <property type="molecule type" value="Genomic_DNA"/>
</dbReference>
<dbReference type="PANTHER" id="PTHR30055:SF234">
    <property type="entry name" value="HTH-TYPE TRANSCRIPTIONAL REGULATOR BETI"/>
    <property type="match status" value="1"/>
</dbReference>
<keyword evidence="3" id="KW-0804">Transcription</keyword>
<dbReference type="Proteomes" id="UP001612741">
    <property type="component" value="Unassembled WGS sequence"/>
</dbReference>
<protein>
    <submittedName>
        <fullName evidence="6">TetR/AcrR family transcriptional regulator</fullName>
    </submittedName>
</protein>
<evidence type="ECO:0000256" key="2">
    <source>
        <dbReference type="ARBA" id="ARBA00023125"/>
    </source>
</evidence>
<sequence>MILREAARLFHERGFHGTSISEIGAAAGVKGPTVYRHFSDKNAVLVALIERSADRSESDVAQVRRDGGTSAELLARLVGVQVRQAVEDGPVTVVAAREVRNLPAGTSEPLLRRARLNHEQWMTLLAQARPELAKEEAHALVVGVKWLIFTLATGRTGLEADRLHRLITGMVLDVLLPERLHRAESG</sequence>
<dbReference type="RefSeq" id="WP_397087785.1">
    <property type="nucleotide sequence ID" value="NZ_JBITGY010000010.1"/>
</dbReference>
<reference evidence="6 7" key="1">
    <citation type="submission" date="2024-10" db="EMBL/GenBank/DDBJ databases">
        <title>The Natural Products Discovery Center: Release of the First 8490 Sequenced Strains for Exploring Actinobacteria Biosynthetic Diversity.</title>
        <authorList>
            <person name="Kalkreuter E."/>
            <person name="Kautsar S.A."/>
            <person name="Yang D."/>
            <person name="Bader C.D."/>
            <person name="Teijaro C.N."/>
            <person name="Fluegel L."/>
            <person name="Davis C.M."/>
            <person name="Simpson J.R."/>
            <person name="Lauterbach L."/>
            <person name="Steele A.D."/>
            <person name="Gui C."/>
            <person name="Meng S."/>
            <person name="Li G."/>
            <person name="Viehrig K."/>
            <person name="Ye F."/>
            <person name="Su P."/>
            <person name="Kiefer A.F."/>
            <person name="Nichols A."/>
            <person name="Cepeda A.J."/>
            <person name="Yan W."/>
            <person name="Fan B."/>
            <person name="Jiang Y."/>
            <person name="Adhikari A."/>
            <person name="Zheng C.-J."/>
            <person name="Schuster L."/>
            <person name="Cowan T.M."/>
            <person name="Smanski M.J."/>
            <person name="Chevrette M.G."/>
            <person name="De Carvalho L.P.S."/>
            <person name="Shen B."/>
        </authorList>
    </citation>
    <scope>NUCLEOTIDE SEQUENCE [LARGE SCALE GENOMIC DNA]</scope>
    <source>
        <strain evidence="6 7">NPDC050545</strain>
    </source>
</reference>
<keyword evidence="1" id="KW-0805">Transcription regulation</keyword>
<organism evidence="6 7">
    <name type="scientific">Nonomuraea typhae</name>
    <dbReference type="NCBI Taxonomy" id="2603600"/>
    <lineage>
        <taxon>Bacteria</taxon>
        <taxon>Bacillati</taxon>
        <taxon>Actinomycetota</taxon>
        <taxon>Actinomycetes</taxon>
        <taxon>Streptosporangiales</taxon>
        <taxon>Streptosporangiaceae</taxon>
        <taxon>Nonomuraea</taxon>
    </lineage>
</organism>
<evidence type="ECO:0000256" key="3">
    <source>
        <dbReference type="ARBA" id="ARBA00023163"/>
    </source>
</evidence>
<proteinExistence type="predicted"/>
<dbReference type="Gene3D" id="1.10.357.10">
    <property type="entry name" value="Tetracycline Repressor, domain 2"/>
    <property type="match status" value="1"/>
</dbReference>
<feature type="domain" description="HTH tetR-type" evidence="5">
    <location>
        <begin position="1"/>
        <end position="56"/>
    </location>
</feature>
<gene>
    <name evidence="6" type="ORF">ACIBG2_34190</name>
</gene>
<keyword evidence="7" id="KW-1185">Reference proteome</keyword>
<evidence type="ECO:0000313" key="7">
    <source>
        <dbReference type="Proteomes" id="UP001612741"/>
    </source>
</evidence>
<dbReference type="Pfam" id="PF00440">
    <property type="entry name" value="TetR_N"/>
    <property type="match status" value="1"/>
</dbReference>
<dbReference type="InterPro" id="IPR001647">
    <property type="entry name" value="HTH_TetR"/>
</dbReference>
<accession>A0ABW7Z2R6</accession>
<keyword evidence="2 4" id="KW-0238">DNA-binding</keyword>
<dbReference type="PRINTS" id="PR00455">
    <property type="entry name" value="HTHTETR"/>
</dbReference>
<comment type="caution">
    <text evidence="6">The sequence shown here is derived from an EMBL/GenBank/DDBJ whole genome shotgun (WGS) entry which is preliminary data.</text>
</comment>
<dbReference type="PANTHER" id="PTHR30055">
    <property type="entry name" value="HTH-TYPE TRANSCRIPTIONAL REGULATOR RUTR"/>
    <property type="match status" value="1"/>
</dbReference>
<evidence type="ECO:0000259" key="5">
    <source>
        <dbReference type="PROSITE" id="PS50977"/>
    </source>
</evidence>
<feature type="DNA-binding region" description="H-T-H motif" evidence="4">
    <location>
        <begin position="19"/>
        <end position="38"/>
    </location>
</feature>
<dbReference type="PROSITE" id="PS50977">
    <property type="entry name" value="HTH_TETR_2"/>
    <property type="match status" value="1"/>
</dbReference>
<dbReference type="InterPro" id="IPR050109">
    <property type="entry name" value="HTH-type_TetR-like_transc_reg"/>
</dbReference>
<dbReference type="Gene3D" id="1.10.10.60">
    <property type="entry name" value="Homeodomain-like"/>
    <property type="match status" value="1"/>
</dbReference>
<dbReference type="InterPro" id="IPR009057">
    <property type="entry name" value="Homeodomain-like_sf"/>
</dbReference>
<evidence type="ECO:0000256" key="1">
    <source>
        <dbReference type="ARBA" id="ARBA00023015"/>
    </source>
</evidence>
<name>A0ABW7Z2R6_9ACTN</name>
<dbReference type="SUPFAM" id="SSF46689">
    <property type="entry name" value="Homeodomain-like"/>
    <property type="match status" value="1"/>
</dbReference>
<evidence type="ECO:0000313" key="6">
    <source>
        <dbReference type="EMBL" id="MFI6502471.1"/>
    </source>
</evidence>
<evidence type="ECO:0000256" key="4">
    <source>
        <dbReference type="PROSITE-ProRule" id="PRU00335"/>
    </source>
</evidence>